<proteinExistence type="predicted"/>
<dbReference type="Gene3D" id="1.10.10.10">
    <property type="entry name" value="Winged helix-like DNA-binding domain superfamily/Winged helix DNA-binding domain"/>
    <property type="match status" value="1"/>
</dbReference>
<feature type="domain" description="HTH luxR-type" evidence="1">
    <location>
        <begin position="26"/>
        <end position="83"/>
    </location>
</feature>
<evidence type="ECO:0000313" key="2">
    <source>
        <dbReference type="EMBL" id="MXO58583.1"/>
    </source>
</evidence>
<dbReference type="EMBL" id="WTYM01000029">
    <property type="protein sequence ID" value="MXO58583.1"/>
    <property type="molecule type" value="Genomic_DNA"/>
</dbReference>
<comment type="caution">
    <text evidence="2">The sequence shown here is derived from an EMBL/GenBank/DDBJ whole genome shotgun (WGS) entry which is preliminary data.</text>
</comment>
<name>A0A6I4SRT2_9SPHN</name>
<dbReference type="InterPro" id="IPR000792">
    <property type="entry name" value="Tscrpt_reg_LuxR_C"/>
</dbReference>
<gene>
    <name evidence="2" type="ORF">GRI89_03375</name>
</gene>
<dbReference type="InterPro" id="IPR036388">
    <property type="entry name" value="WH-like_DNA-bd_sf"/>
</dbReference>
<dbReference type="InterPro" id="IPR016032">
    <property type="entry name" value="Sig_transdc_resp-reg_C-effctor"/>
</dbReference>
<accession>A0A6I4SRT2</accession>
<dbReference type="SUPFAM" id="SSF46894">
    <property type="entry name" value="C-terminal effector domain of the bipartite response regulators"/>
    <property type="match status" value="1"/>
</dbReference>
<dbReference type="GO" id="GO:0006355">
    <property type="term" value="P:regulation of DNA-templated transcription"/>
    <property type="evidence" value="ECO:0007669"/>
    <property type="project" value="InterPro"/>
</dbReference>
<dbReference type="GO" id="GO:0003677">
    <property type="term" value="F:DNA binding"/>
    <property type="evidence" value="ECO:0007669"/>
    <property type="project" value="InterPro"/>
</dbReference>
<dbReference type="Pfam" id="PF00196">
    <property type="entry name" value="GerE"/>
    <property type="match status" value="1"/>
</dbReference>
<dbReference type="AlphaFoldDB" id="A0A6I4SRT2"/>
<dbReference type="SMART" id="SM00421">
    <property type="entry name" value="HTH_LUXR"/>
    <property type="match status" value="1"/>
</dbReference>
<evidence type="ECO:0000259" key="1">
    <source>
        <dbReference type="SMART" id="SM00421"/>
    </source>
</evidence>
<sequence length="92" mass="9890">MPEVVYGGNLACAQFASPKVRTKISPKTAAKRLAQVASMLGESLDSKEIAQGLRIGPASVKNHIHNILEKSQLPSRSAIGARLDQRHMRVSA</sequence>
<organism evidence="2 3">
    <name type="scientific">Croceibacterium salegens</name>
    <dbReference type="NCBI Taxonomy" id="1737568"/>
    <lineage>
        <taxon>Bacteria</taxon>
        <taxon>Pseudomonadati</taxon>
        <taxon>Pseudomonadota</taxon>
        <taxon>Alphaproteobacteria</taxon>
        <taxon>Sphingomonadales</taxon>
        <taxon>Erythrobacteraceae</taxon>
        <taxon>Croceibacterium</taxon>
    </lineage>
</organism>
<dbReference type="OrthoDB" id="9814495at2"/>
<keyword evidence="3" id="KW-1185">Reference proteome</keyword>
<reference evidence="2 3" key="1">
    <citation type="submission" date="2019-12" db="EMBL/GenBank/DDBJ databases">
        <title>Genomic-based taxomic classification of the family Erythrobacteraceae.</title>
        <authorList>
            <person name="Xu L."/>
        </authorList>
    </citation>
    <scope>NUCLEOTIDE SEQUENCE [LARGE SCALE GENOMIC DNA]</scope>
    <source>
        <strain evidence="2 3">MCCC 1K01500</strain>
    </source>
</reference>
<evidence type="ECO:0000313" key="3">
    <source>
        <dbReference type="Proteomes" id="UP000433652"/>
    </source>
</evidence>
<protein>
    <recommendedName>
        <fullName evidence="1">HTH luxR-type domain-containing protein</fullName>
    </recommendedName>
</protein>
<dbReference type="Proteomes" id="UP000433652">
    <property type="component" value="Unassembled WGS sequence"/>
</dbReference>